<evidence type="ECO:0000256" key="5">
    <source>
        <dbReference type="SAM" id="MobiDB-lite"/>
    </source>
</evidence>
<dbReference type="Pfam" id="PF00680">
    <property type="entry name" value="RdRP_1"/>
    <property type="match status" value="1"/>
</dbReference>
<evidence type="ECO:0000313" key="7">
    <source>
        <dbReference type="EMBL" id="ADW82833.1"/>
    </source>
</evidence>
<keyword evidence="4" id="KW-0693">Viral RNA replication</keyword>
<evidence type="ECO:0000256" key="3">
    <source>
        <dbReference type="ARBA" id="ARBA00022695"/>
    </source>
</evidence>
<evidence type="ECO:0000256" key="1">
    <source>
        <dbReference type="ARBA" id="ARBA00022484"/>
    </source>
</evidence>
<dbReference type="GO" id="GO:0003723">
    <property type="term" value="F:RNA binding"/>
    <property type="evidence" value="ECO:0007669"/>
    <property type="project" value="InterPro"/>
</dbReference>
<protein>
    <submittedName>
        <fullName evidence="7">Putative RNA-dependent RNA polymerase</fullName>
    </submittedName>
</protein>
<dbReference type="GO" id="GO:0003968">
    <property type="term" value="F:RNA-directed RNA polymerase activity"/>
    <property type="evidence" value="ECO:0007669"/>
    <property type="project" value="UniProtKB-KW"/>
</dbReference>
<dbReference type="EMBL" id="HQ189459">
    <property type="protein sequence ID" value="ADW82833.1"/>
    <property type="molecule type" value="Genomic_RNA"/>
</dbReference>
<dbReference type="GO" id="GO:0006351">
    <property type="term" value="P:DNA-templated transcription"/>
    <property type="evidence" value="ECO:0007669"/>
    <property type="project" value="InterPro"/>
</dbReference>
<proteinExistence type="predicted"/>
<reference evidence="7" key="1">
    <citation type="journal article" date="2012" name="Virology">
        <title>Population structure of a novel putative mycovirus infecting the conifer root-rot fungus Heterobasidion annosum sensu lato.</title>
        <authorList>
            <person name="Vainio E.J."/>
            <person name="Hyder R."/>
            <person name="Aday G."/>
            <person name="Hansen E."/>
            <person name="Piri T."/>
            <person name="Dogmus-Lehtijarvi T."/>
            <person name="Lehtijarvi A."/>
            <person name="Korhonen K."/>
            <person name="Hantula J."/>
        </authorList>
    </citation>
    <scope>NUCLEOTIDE SEQUENCE</scope>
    <source>
        <strain evidence="7">HetRV6-ab6</strain>
    </source>
</reference>
<keyword evidence="1 7" id="KW-0696">RNA-directed RNA polymerase</keyword>
<feature type="compositionally biased region" description="Polar residues" evidence="5">
    <location>
        <begin position="40"/>
        <end position="49"/>
    </location>
</feature>
<sequence length="606" mass="69320">MSTPSSFQNISLPPTPRFKRLRDEEEDASSSSYTGTSRSVLTGDNSDGTSHAERRKKRRKTKKELFAEGEVGELIRRFDKLRYVARAVPYRALDRQPILADPDPVMVEYMKTHPEVRIPCDPAEWVFVKANSVVELNHLDRFNRTYTDLTMEHMPAVTLAAGHVEDLLRLPAAIVFPTIDDLDKVRFQGDKFAGVEYAQIGMKSRREAHERGLLDAREAWEKLMRGEAVTPQLNRIGGRGKLTTKKKFEASGEKPTAGRLIFMTGHRDLLLNGVTEQLLTNAYRPDEYPVSVGNSWWHDGCRRFFERFKKWELFHCFDAAKFDSSLPPWLIKISLNILRSAFFDAWNPKYDAYWEFVFQGLVYAPVYLDNGLMFIRNGGSTSGHSYNTLMQSICTLVMIYACMIELLGADRAEEVFANMWAEGLGDDQHTGMSGPLIKYDIDDIAPVALAIAGIDWTGDKSFNTGRLVDTKLGDFQGTQYLGKYFRILDEDVGGIRAQGVVPYRPFDETFLRLYYPERGDQGWTDAWMRAVGHYADGAGNPETREFLEGYLDWLEDKVESDKFEWDEKWKRKFNNHDLNRAVPVPARRISYEDWLGLVLIDPSGED</sequence>
<keyword evidence="2" id="KW-0808">Transferase</keyword>
<evidence type="ECO:0000259" key="6">
    <source>
        <dbReference type="Pfam" id="PF00680"/>
    </source>
</evidence>
<dbReference type="KEGG" id="vg:80557387"/>
<dbReference type="SUPFAM" id="SSF56672">
    <property type="entry name" value="DNA/RNA polymerases"/>
    <property type="match status" value="1"/>
</dbReference>
<dbReference type="SMR" id="E9M499"/>
<accession>E9M499</accession>
<feature type="compositionally biased region" description="Low complexity" evidence="5">
    <location>
        <begin position="29"/>
        <end position="39"/>
    </location>
</feature>
<feature type="region of interest" description="Disordered" evidence="5">
    <location>
        <begin position="1"/>
        <end position="61"/>
    </location>
</feature>
<organism evidence="7">
    <name type="scientific">Heterobasidion RNA virus 6</name>
    <dbReference type="NCBI Taxonomy" id="980634"/>
    <lineage>
        <taxon>Viruses</taxon>
        <taxon>Riboviria</taxon>
        <taxon>Orthornavirae</taxon>
        <taxon>Pisuviricota</taxon>
        <taxon>Duplopiviricetes</taxon>
        <taxon>Durnavirales</taxon>
        <taxon>Curvulaviridae</taxon>
        <taxon>Orthocurvulavirus</taxon>
        <taxon>Orthocurvulavirus annosi</taxon>
        <taxon>Heterobasidion orthocurvulavirus</taxon>
    </lineage>
</organism>
<evidence type="ECO:0000256" key="4">
    <source>
        <dbReference type="ARBA" id="ARBA00022953"/>
    </source>
</evidence>
<keyword evidence="3" id="KW-0548">Nucleotidyltransferase</keyword>
<dbReference type="InterPro" id="IPR043502">
    <property type="entry name" value="DNA/RNA_pol_sf"/>
</dbReference>
<dbReference type="InterPro" id="IPR001205">
    <property type="entry name" value="RNA-dir_pol_C"/>
</dbReference>
<name>E9M499_9VIRU</name>
<dbReference type="RefSeq" id="YP_010840156.1">
    <property type="nucleotide sequence ID" value="NC_078462.1"/>
</dbReference>
<evidence type="ECO:0000256" key="2">
    <source>
        <dbReference type="ARBA" id="ARBA00022679"/>
    </source>
</evidence>
<dbReference type="GeneID" id="80557387"/>
<feature type="compositionally biased region" description="Polar residues" evidence="5">
    <location>
        <begin position="1"/>
        <end position="12"/>
    </location>
</feature>
<feature type="domain" description="RNA-directed RNA polymerase C-terminal" evidence="6">
    <location>
        <begin position="287"/>
        <end position="444"/>
    </location>
</feature>